<keyword evidence="2" id="KW-1185">Reference proteome</keyword>
<dbReference type="EMBL" id="JANIIK010000111">
    <property type="protein sequence ID" value="KAJ3594386.1"/>
    <property type="molecule type" value="Genomic_DNA"/>
</dbReference>
<dbReference type="Proteomes" id="UP001148018">
    <property type="component" value="Unassembled WGS sequence"/>
</dbReference>
<organism evidence="1 2">
    <name type="scientific">Muraenolepis orangiensis</name>
    <name type="common">Patagonian moray cod</name>
    <dbReference type="NCBI Taxonomy" id="630683"/>
    <lineage>
        <taxon>Eukaryota</taxon>
        <taxon>Metazoa</taxon>
        <taxon>Chordata</taxon>
        <taxon>Craniata</taxon>
        <taxon>Vertebrata</taxon>
        <taxon>Euteleostomi</taxon>
        <taxon>Actinopterygii</taxon>
        <taxon>Neopterygii</taxon>
        <taxon>Teleostei</taxon>
        <taxon>Neoteleostei</taxon>
        <taxon>Acanthomorphata</taxon>
        <taxon>Zeiogadaria</taxon>
        <taxon>Gadariae</taxon>
        <taxon>Gadiformes</taxon>
        <taxon>Muraenolepidoidei</taxon>
        <taxon>Muraenolepididae</taxon>
        <taxon>Muraenolepis</taxon>
    </lineage>
</organism>
<evidence type="ECO:0000313" key="1">
    <source>
        <dbReference type="EMBL" id="KAJ3594386.1"/>
    </source>
</evidence>
<evidence type="ECO:0000313" key="2">
    <source>
        <dbReference type="Proteomes" id="UP001148018"/>
    </source>
</evidence>
<proteinExistence type="predicted"/>
<protein>
    <submittedName>
        <fullName evidence="1">Uncharacterized protein</fullName>
    </submittedName>
</protein>
<comment type="caution">
    <text evidence="1">The sequence shown here is derived from an EMBL/GenBank/DDBJ whole genome shotgun (WGS) entry which is preliminary data.</text>
</comment>
<accession>A0A9Q0IEW5</accession>
<gene>
    <name evidence="1" type="ORF">NHX12_003693</name>
</gene>
<reference evidence="1" key="1">
    <citation type="submission" date="2022-07" db="EMBL/GenBank/DDBJ databases">
        <title>Chromosome-level genome of Muraenolepis orangiensis.</title>
        <authorList>
            <person name="Kim J."/>
        </authorList>
    </citation>
    <scope>NUCLEOTIDE SEQUENCE</scope>
    <source>
        <strain evidence="1">KU_S4_2022</strain>
        <tissue evidence="1">Muscle</tissue>
    </source>
</reference>
<sequence>MCYRFLPVQESSLQGSHRREERCGGGGTGRRWLVDQVEVAVMGPRRGATITAYSGRASSQPVQGPH</sequence>
<name>A0A9Q0IEW5_9TELE</name>
<dbReference type="AlphaFoldDB" id="A0A9Q0IEW5"/>